<keyword evidence="11" id="KW-1185">Reference proteome</keyword>
<evidence type="ECO:0000256" key="6">
    <source>
        <dbReference type="PIRSR" id="PIRSR022950-1"/>
    </source>
</evidence>
<dbReference type="InterPro" id="IPR000073">
    <property type="entry name" value="AB_hydrolase_1"/>
</dbReference>
<comment type="catalytic activity">
    <reaction evidence="4">
        <text>[phosphatase 2A protein]-C-terminal L-leucine methyl ester + H2O = [phosphatase 2A protein]-C-terminal L-leucine + methanol + H(+)</text>
        <dbReference type="Rhea" id="RHEA:48548"/>
        <dbReference type="Rhea" id="RHEA-COMP:12134"/>
        <dbReference type="Rhea" id="RHEA-COMP:12135"/>
        <dbReference type="ChEBI" id="CHEBI:15377"/>
        <dbReference type="ChEBI" id="CHEBI:15378"/>
        <dbReference type="ChEBI" id="CHEBI:17790"/>
        <dbReference type="ChEBI" id="CHEBI:90516"/>
        <dbReference type="ChEBI" id="CHEBI:90517"/>
        <dbReference type="EC" id="3.1.1.89"/>
    </reaction>
</comment>
<keyword evidence="3 5" id="KW-0378">Hydrolase</keyword>
<feature type="region of interest" description="Disordered" evidence="7">
    <location>
        <begin position="1"/>
        <end position="35"/>
    </location>
</feature>
<accession>A0A814T3J4</accession>
<dbReference type="EMBL" id="CAJNOR010001335">
    <property type="protein sequence ID" value="CAF1124098.1"/>
    <property type="molecule type" value="Genomic_DNA"/>
</dbReference>
<comment type="caution">
    <text evidence="10">The sequence shown here is derived from an EMBL/GenBank/DDBJ whole genome shotgun (WGS) entry which is preliminary data.</text>
</comment>
<protein>
    <recommendedName>
        <fullName evidence="5">Protein phosphatase methylesterase 1</fullName>
        <shortName evidence="5">PME-1</shortName>
        <ecNumber evidence="5">3.1.1.-</ecNumber>
    </recommendedName>
</protein>
<name>A0A814T3J4_ADIRI</name>
<evidence type="ECO:0000256" key="4">
    <source>
        <dbReference type="ARBA" id="ARBA00049203"/>
    </source>
</evidence>
<evidence type="ECO:0000256" key="5">
    <source>
        <dbReference type="PIRNR" id="PIRNR022950"/>
    </source>
</evidence>
<dbReference type="Gene3D" id="3.40.50.1820">
    <property type="entry name" value="alpha/beta hydrolase"/>
    <property type="match status" value="1"/>
</dbReference>
<feature type="compositionally biased region" description="Acidic residues" evidence="7">
    <location>
        <begin position="255"/>
        <end position="266"/>
    </location>
</feature>
<dbReference type="GO" id="GO:0051723">
    <property type="term" value="F:protein methylesterase activity"/>
    <property type="evidence" value="ECO:0007669"/>
    <property type="project" value="UniProtKB-EC"/>
</dbReference>
<dbReference type="Proteomes" id="UP000663852">
    <property type="component" value="Unassembled WGS sequence"/>
</dbReference>
<dbReference type="InterPro" id="IPR029058">
    <property type="entry name" value="AB_hydrolase_fold"/>
</dbReference>
<evidence type="ECO:0000256" key="2">
    <source>
        <dbReference type="ARBA" id="ARBA00022487"/>
    </source>
</evidence>
<dbReference type="AlphaFoldDB" id="A0A814T3J4"/>
<organism evidence="10 12">
    <name type="scientific">Adineta ricciae</name>
    <name type="common">Rotifer</name>
    <dbReference type="NCBI Taxonomy" id="249248"/>
    <lineage>
        <taxon>Eukaryota</taxon>
        <taxon>Metazoa</taxon>
        <taxon>Spiralia</taxon>
        <taxon>Gnathifera</taxon>
        <taxon>Rotifera</taxon>
        <taxon>Eurotatoria</taxon>
        <taxon>Bdelloidea</taxon>
        <taxon>Adinetida</taxon>
        <taxon>Adinetidae</taxon>
        <taxon>Adineta</taxon>
    </lineage>
</organism>
<feature type="active site" evidence="6">
    <location>
        <position position="175"/>
    </location>
</feature>
<dbReference type="PIRSF" id="PIRSF022950">
    <property type="entry name" value="PPase_methylesterase_euk"/>
    <property type="match status" value="1"/>
</dbReference>
<dbReference type="OrthoDB" id="194865at2759"/>
<feature type="compositionally biased region" description="Polar residues" evidence="7">
    <location>
        <begin position="235"/>
        <end position="244"/>
    </location>
</feature>
<proteinExistence type="inferred from homology"/>
<feature type="active site" evidence="6">
    <location>
        <position position="352"/>
    </location>
</feature>
<evidence type="ECO:0000313" key="11">
    <source>
        <dbReference type="Proteomes" id="UP000663828"/>
    </source>
</evidence>
<feature type="region of interest" description="Disordered" evidence="7">
    <location>
        <begin position="235"/>
        <end position="282"/>
    </location>
</feature>
<evidence type="ECO:0000259" key="8">
    <source>
        <dbReference type="Pfam" id="PF12697"/>
    </source>
</evidence>
<evidence type="ECO:0000256" key="1">
    <source>
        <dbReference type="ARBA" id="ARBA00008645"/>
    </source>
</evidence>
<keyword evidence="2 5" id="KW-0719">Serine esterase</keyword>
<gene>
    <name evidence="10" type="ORF">EDS130_LOCUS22902</name>
    <name evidence="9" type="ORF">XAT740_LOCUS19543</name>
</gene>
<feature type="active site" evidence="6">
    <location>
        <position position="151"/>
    </location>
</feature>
<dbReference type="Pfam" id="PF12697">
    <property type="entry name" value="Abhydrolase_6"/>
    <property type="match status" value="1"/>
</dbReference>
<dbReference type="PANTHER" id="PTHR14189">
    <property type="entry name" value="PROTEIN PHOSPHATASE METHYLESTERASE-1 RELATED"/>
    <property type="match status" value="1"/>
</dbReference>
<evidence type="ECO:0000256" key="7">
    <source>
        <dbReference type="SAM" id="MobiDB-lite"/>
    </source>
</evidence>
<sequence length="390" mass="42880">MSNLRKQILSKTLPPIGPRKASSDATKKSPSSTRNYTPMNWNTYFDDKHQIQIDDSTFCVYSRNTTDPSAPVLFFLHGGGFSGLSWAVLSKAVTDLVQCQCVAVDIRGHGETKTTDENDLSIEVLTKDISQILHHLYKEENKPPIFLIGHSMGGALAVHVAKECPTMIDALCVIDVVEGSAMESLSSMQCFLSSRPKQFSTPQQAIEYMVRSGQVRNLDSARVSIIGQIQPIDSVETTSPSSSALPVVSHSCDTVQEEDEDSEGNEPETTQTTSSASAISTSSDPKKYTWRIDLSKTERFWQGWFTGLSKLFLSCECPKLLLLAGVDRLDRDLTVGQMQGKFQMHVVPKSGHAVHEDAPEQVAECIASFLVRHKLVQPVDESFHGTLPGC</sequence>
<feature type="compositionally biased region" description="Low complexity" evidence="7">
    <location>
        <begin position="267"/>
        <end position="282"/>
    </location>
</feature>
<evidence type="ECO:0000256" key="3">
    <source>
        <dbReference type="ARBA" id="ARBA00022801"/>
    </source>
</evidence>
<reference evidence="10" key="1">
    <citation type="submission" date="2021-02" db="EMBL/GenBank/DDBJ databases">
        <authorList>
            <person name="Nowell W R."/>
        </authorList>
    </citation>
    <scope>NUCLEOTIDE SEQUENCE</scope>
</reference>
<evidence type="ECO:0000313" key="12">
    <source>
        <dbReference type="Proteomes" id="UP000663852"/>
    </source>
</evidence>
<dbReference type="InterPro" id="IPR016812">
    <property type="entry name" value="PPase_methylesterase_euk"/>
</dbReference>
<dbReference type="EMBL" id="CAJNOJ010000122">
    <property type="protein sequence ID" value="CAF1156543.1"/>
    <property type="molecule type" value="Genomic_DNA"/>
</dbReference>
<dbReference type="Proteomes" id="UP000663828">
    <property type="component" value="Unassembled WGS sequence"/>
</dbReference>
<feature type="domain" description="AB hydrolase-1" evidence="8">
    <location>
        <begin position="73"/>
        <end position="364"/>
    </location>
</feature>
<dbReference type="PANTHER" id="PTHR14189:SF0">
    <property type="entry name" value="PROTEIN PHOSPHATASE METHYLESTERASE 1"/>
    <property type="match status" value="1"/>
</dbReference>
<dbReference type="SUPFAM" id="SSF53474">
    <property type="entry name" value="alpha/beta-Hydrolases"/>
    <property type="match status" value="1"/>
</dbReference>
<evidence type="ECO:0000313" key="10">
    <source>
        <dbReference type="EMBL" id="CAF1156543.1"/>
    </source>
</evidence>
<comment type="similarity">
    <text evidence="1 5">Belongs to the AB hydrolase superfamily.</text>
</comment>
<comment type="function">
    <text evidence="5">Demethylates proteins that have been reversibly carboxymethylated.</text>
</comment>
<dbReference type="EC" id="3.1.1.-" evidence="5"/>
<evidence type="ECO:0000313" key="9">
    <source>
        <dbReference type="EMBL" id="CAF1124098.1"/>
    </source>
</evidence>